<comment type="similarity">
    <text evidence="1">Belongs to the phosphatase 2A regulatory subunit B56 family.</text>
</comment>
<dbReference type="Pfam" id="PF01603">
    <property type="entry name" value="B56"/>
    <property type="match status" value="1"/>
</dbReference>
<dbReference type="PANTHER" id="PTHR10257">
    <property type="entry name" value="SERINE/THREONINE PROTEIN PHOSPHATASE 2A PP2A REGULATORY SUBUNIT B"/>
    <property type="match status" value="1"/>
</dbReference>
<dbReference type="AlphaFoldDB" id="A0A914Y509"/>
<organism evidence="2 3">
    <name type="scientific">Panagrolaimus superbus</name>
    <dbReference type="NCBI Taxonomy" id="310955"/>
    <lineage>
        <taxon>Eukaryota</taxon>
        <taxon>Metazoa</taxon>
        <taxon>Ecdysozoa</taxon>
        <taxon>Nematoda</taxon>
        <taxon>Chromadorea</taxon>
        <taxon>Rhabditida</taxon>
        <taxon>Tylenchina</taxon>
        <taxon>Panagrolaimomorpha</taxon>
        <taxon>Panagrolaimoidea</taxon>
        <taxon>Panagrolaimidae</taxon>
        <taxon>Panagrolaimus</taxon>
    </lineage>
</organism>
<dbReference type="SUPFAM" id="SSF48371">
    <property type="entry name" value="ARM repeat"/>
    <property type="match status" value="1"/>
</dbReference>
<accession>A0A914Y509</accession>
<dbReference type="InterPro" id="IPR011989">
    <property type="entry name" value="ARM-like"/>
</dbReference>
<protein>
    <submittedName>
        <fullName evidence="3">Serine/threonine protein phosphatase 2A regulatory subunit</fullName>
    </submittedName>
</protein>
<proteinExistence type="inferred from homology"/>
<sequence>MGPVSPQKSRRHSSSLFNISANRELQKLPSLSEADPNAKEELFLEKIRQCCVVFDFSADPLSDLKYKEVKRSALNEVIDHVSNNHNVITEVIYPEAVRMFSLNIFRVLSPPSNPSGAEYDPDEDEPSLEAAWPHLQLVYEFFLRFLESPDFQANIAKRYIDQKFIIKLLDLFDSEDPRERDFLKTTLHRCYGKFLGLRSFIRKQINNIFYTFIYETERHNGIAELLEILGSIINGFAMPLKEEHKTFLLRVLLPLHKAKSLSIQV</sequence>
<dbReference type="WBParaSite" id="PSU_v2.g14319.t1">
    <property type="protein sequence ID" value="PSU_v2.g14319.t1"/>
    <property type="gene ID" value="PSU_v2.g14319"/>
</dbReference>
<dbReference type="Proteomes" id="UP000887577">
    <property type="component" value="Unplaced"/>
</dbReference>
<dbReference type="InterPro" id="IPR016024">
    <property type="entry name" value="ARM-type_fold"/>
</dbReference>
<dbReference type="GO" id="GO:0000159">
    <property type="term" value="C:protein phosphatase type 2A complex"/>
    <property type="evidence" value="ECO:0007669"/>
    <property type="project" value="InterPro"/>
</dbReference>
<dbReference type="GO" id="GO:0005634">
    <property type="term" value="C:nucleus"/>
    <property type="evidence" value="ECO:0007669"/>
    <property type="project" value="TreeGrafter"/>
</dbReference>
<name>A0A914Y509_9BILA</name>
<evidence type="ECO:0000313" key="3">
    <source>
        <dbReference type="WBParaSite" id="PSU_v2.g14319.t1"/>
    </source>
</evidence>
<evidence type="ECO:0000256" key="1">
    <source>
        <dbReference type="ARBA" id="ARBA00009745"/>
    </source>
</evidence>
<dbReference type="FunFam" id="1.25.10.10:FF:000353">
    <property type="entry name" value="Serine/threonine-protein phosphatase 2A 56 kDa regulatory subunit"/>
    <property type="match status" value="1"/>
</dbReference>
<dbReference type="GO" id="GO:0005829">
    <property type="term" value="C:cytosol"/>
    <property type="evidence" value="ECO:0007669"/>
    <property type="project" value="TreeGrafter"/>
</dbReference>
<dbReference type="InterPro" id="IPR002554">
    <property type="entry name" value="PP2A_B56"/>
</dbReference>
<dbReference type="GO" id="GO:0072542">
    <property type="term" value="F:protein phosphatase activator activity"/>
    <property type="evidence" value="ECO:0007669"/>
    <property type="project" value="TreeGrafter"/>
</dbReference>
<dbReference type="Gene3D" id="1.25.10.10">
    <property type="entry name" value="Leucine-rich Repeat Variant"/>
    <property type="match status" value="1"/>
</dbReference>
<evidence type="ECO:0000313" key="2">
    <source>
        <dbReference type="Proteomes" id="UP000887577"/>
    </source>
</evidence>
<dbReference type="PANTHER" id="PTHR10257:SF3">
    <property type="entry name" value="SERINE_THREONINE-PROTEIN PHOSPHATASE 2A 56 KDA REGULATORY SUBUNIT GAMMA ISOFORM"/>
    <property type="match status" value="1"/>
</dbReference>
<keyword evidence="2" id="KW-1185">Reference proteome</keyword>
<dbReference type="GO" id="GO:0007165">
    <property type="term" value="P:signal transduction"/>
    <property type="evidence" value="ECO:0007669"/>
    <property type="project" value="InterPro"/>
</dbReference>
<reference evidence="3" key="1">
    <citation type="submission" date="2022-11" db="UniProtKB">
        <authorList>
            <consortium name="WormBaseParasite"/>
        </authorList>
    </citation>
    <scope>IDENTIFICATION</scope>
</reference>